<dbReference type="GO" id="GO:0043531">
    <property type="term" value="F:ADP binding"/>
    <property type="evidence" value="ECO:0007669"/>
    <property type="project" value="InterPro"/>
</dbReference>
<organism evidence="2 3">
    <name type="scientific">Amycolatopsis rubida</name>
    <dbReference type="NCBI Taxonomy" id="112413"/>
    <lineage>
        <taxon>Bacteria</taxon>
        <taxon>Bacillati</taxon>
        <taxon>Actinomycetota</taxon>
        <taxon>Actinomycetes</taxon>
        <taxon>Pseudonocardiales</taxon>
        <taxon>Pseudonocardiaceae</taxon>
        <taxon>Amycolatopsis</taxon>
    </lineage>
</organism>
<sequence>MRALEQALEHGDAAVLTGRPWPHTGVVSGLGGAGKTQVALDYAERWWAAAEAGVWVWVTAASREAVVSSYARVAADLTGVEDPDPEQGARRLLEWLAAASARWLIVLDDVQNPADLRVLWPPASASGWVVVTTRRRDAALRTQGRRLVEVDVFTAEEAAAYLRTALADQPHLVEGSAELAVELGCLPLALAQAVRTCWTGTCPALTIAAVGRIASAA</sequence>
<dbReference type="SUPFAM" id="SSF52540">
    <property type="entry name" value="P-loop containing nucleoside triphosphate hydrolases"/>
    <property type="match status" value="1"/>
</dbReference>
<dbReference type="PANTHER" id="PTHR35205">
    <property type="entry name" value="NB-ARC AND TPR DOMAIN PROTEIN"/>
    <property type="match status" value="1"/>
</dbReference>
<reference evidence="2 3" key="1">
    <citation type="submission" date="2016-10" db="EMBL/GenBank/DDBJ databases">
        <authorList>
            <person name="de Groot N.N."/>
        </authorList>
    </citation>
    <scope>NUCLEOTIDE SEQUENCE [LARGE SCALE GENOMIC DNA]</scope>
    <source>
        <strain evidence="2 3">DSM 44637</strain>
    </source>
</reference>
<dbReference type="InterPro" id="IPR027417">
    <property type="entry name" value="P-loop_NTPase"/>
</dbReference>
<proteinExistence type="predicted"/>
<dbReference type="OrthoDB" id="3885120at2"/>
<dbReference type="STRING" id="112413.SAMN05421854_104361"/>
<evidence type="ECO:0000313" key="2">
    <source>
        <dbReference type="EMBL" id="SFP20129.1"/>
    </source>
</evidence>
<gene>
    <name evidence="2" type="ORF">SAMN05421854_104361</name>
</gene>
<evidence type="ECO:0000313" key="3">
    <source>
        <dbReference type="Proteomes" id="UP000199137"/>
    </source>
</evidence>
<accession>A0A1I5NED2</accession>
<evidence type="ECO:0000259" key="1">
    <source>
        <dbReference type="Pfam" id="PF00931"/>
    </source>
</evidence>
<dbReference type="InterPro" id="IPR002182">
    <property type="entry name" value="NB-ARC"/>
</dbReference>
<dbReference type="Pfam" id="PF00931">
    <property type="entry name" value="NB-ARC"/>
    <property type="match status" value="1"/>
</dbReference>
<dbReference type="PANTHER" id="PTHR35205:SF1">
    <property type="entry name" value="ZU5 DOMAIN-CONTAINING PROTEIN"/>
    <property type="match status" value="1"/>
</dbReference>
<dbReference type="EMBL" id="FOWC01000004">
    <property type="protein sequence ID" value="SFP20129.1"/>
    <property type="molecule type" value="Genomic_DNA"/>
</dbReference>
<dbReference type="AlphaFoldDB" id="A0A1I5NED2"/>
<dbReference type="Gene3D" id="3.40.50.300">
    <property type="entry name" value="P-loop containing nucleotide triphosphate hydrolases"/>
    <property type="match status" value="1"/>
</dbReference>
<name>A0A1I5NED2_9PSEU</name>
<dbReference type="Proteomes" id="UP000199137">
    <property type="component" value="Unassembled WGS sequence"/>
</dbReference>
<feature type="domain" description="NB-ARC" evidence="1">
    <location>
        <begin position="27"/>
        <end position="160"/>
    </location>
</feature>
<protein>
    <submittedName>
        <fullName evidence="2">NB-ARC domain-containing protein</fullName>
    </submittedName>
</protein>